<feature type="region of interest" description="Disordered" evidence="1">
    <location>
        <begin position="1"/>
        <end position="28"/>
    </location>
</feature>
<dbReference type="EMBL" id="QGKX02000004">
    <property type="protein sequence ID" value="KAF3599531.1"/>
    <property type="molecule type" value="Genomic_DNA"/>
</dbReference>
<name>A0A8S9SDQ6_BRACR</name>
<sequence length="55" mass="6519">MVLQVEEEGLDEYDEDGEKESQPRWSVHAKKRRVRGPLDRYVTTLLLDIFASKER</sequence>
<protein>
    <submittedName>
        <fullName evidence="2">Uncharacterized protein</fullName>
    </submittedName>
</protein>
<evidence type="ECO:0000256" key="1">
    <source>
        <dbReference type="SAM" id="MobiDB-lite"/>
    </source>
</evidence>
<dbReference type="AlphaFoldDB" id="A0A8S9SDQ6"/>
<feature type="compositionally biased region" description="Acidic residues" evidence="1">
    <location>
        <begin position="1"/>
        <end position="18"/>
    </location>
</feature>
<organism evidence="2 3">
    <name type="scientific">Brassica cretica</name>
    <name type="common">Mustard</name>
    <dbReference type="NCBI Taxonomy" id="69181"/>
    <lineage>
        <taxon>Eukaryota</taxon>
        <taxon>Viridiplantae</taxon>
        <taxon>Streptophyta</taxon>
        <taxon>Embryophyta</taxon>
        <taxon>Tracheophyta</taxon>
        <taxon>Spermatophyta</taxon>
        <taxon>Magnoliopsida</taxon>
        <taxon>eudicotyledons</taxon>
        <taxon>Gunneridae</taxon>
        <taxon>Pentapetalae</taxon>
        <taxon>rosids</taxon>
        <taxon>malvids</taxon>
        <taxon>Brassicales</taxon>
        <taxon>Brassicaceae</taxon>
        <taxon>Brassiceae</taxon>
        <taxon>Brassica</taxon>
    </lineage>
</organism>
<evidence type="ECO:0000313" key="3">
    <source>
        <dbReference type="Proteomes" id="UP000712600"/>
    </source>
</evidence>
<accession>A0A8S9SDQ6</accession>
<dbReference type="Proteomes" id="UP000712600">
    <property type="component" value="Unassembled WGS sequence"/>
</dbReference>
<proteinExistence type="predicted"/>
<gene>
    <name evidence="2" type="ORF">F2Q69_00037314</name>
</gene>
<reference evidence="2" key="1">
    <citation type="submission" date="2019-12" db="EMBL/GenBank/DDBJ databases">
        <title>Genome sequencing and annotation of Brassica cretica.</title>
        <authorList>
            <person name="Studholme D.J."/>
            <person name="Sarris P."/>
        </authorList>
    </citation>
    <scope>NUCLEOTIDE SEQUENCE</scope>
    <source>
        <strain evidence="2">PFS-109/04</strain>
        <tissue evidence="2">Leaf</tissue>
    </source>
</reference>
<comment type="caution">
    <text evidence="2">The sequence shown here is derived from an EMBL/GenBank/DDBJ whole genome shotgun (WGS) entry which is preliminary data.</text>
</comment>
<evidence type="ECO:0000313" key="2">
    <source>
        <dbReference type="EMBL" id="KAF3599531.1"/>
    </source>
</evidence>